<comment type="caution">
    <text evidence="2">The sequence shown here is derived from an EMBL/GenBank/DDBJ whole genome shotgun (WGS) entry which is preliminary data.</text>
</comment>
<name>A0AAE0L8A3_9CHLO</name>
<reference evidence="2 3" key="1">
    <citation type="journal article" date="2015" name="Genome Biol. Evol.">
        <title>Comparative Genomics of a Bacterivorous Green Alga Reveals Evolutionary Causalities and Consequences of Phago-Mixotrophic Mode of Nutrition.</title>
        <authorList>
            <person name="Burns J.A."/>
            <person name="Paasch A."/>
            <person name="Narechania A."/>
            <person name="Kim E."/>
        </authorList>
    </citation>
    <scope>NUCLEOTIDE SEQUENCE [LARGE SCALE GENOMIC DNA]</scope>
    <source>
        <strain evidence="2 3">PLY_AMNH</strain>
    </source>
</reference>
<dbReference type="Proteomes" id="UP001190700">
    <property type="component" value="Unassembled WGS sequence"/>
</dbReference>
<organism evidence="2 3">
    <name type="scientific">Cymbomonas tetramitiformis</name>
    <dbReference type="NCBI Taxonomy" id="36881"/>
    <lineage>
        <taxon>Eukaryota</taxon>
        <taxon>Viridiplantae</taxon>
        <taxon>Chlorophyta</taxon>
        <taxon>Pyramimonadophyceae</taxon>
        <taxon>Pyramimonadales</taxon>
        <taxon>Pyramimonadaceae</taxon>
        <taxon>Cymbomonas</taxon>
    </lineage>
</organism>
<dbReference type="Pfam" id="PF13593">
    <property type="entry name" value="SBF_like"/>
    <property type="match status" value="1"/>
</dbReference>
<evidence type="ECO:0000256" key="1">
    <source>
        <dbReference type="SAM" id="Phobius"/>
    </source>
</evidence>
<gene>
    <name evidence="2" type="ORF">CYMTET_16454</name>
</gene>
<dbReference type="PANTHER" id="PTHR18640:SF10">
    <property type="entry name" value="SODIUM_METABOLITE COTRANSPORTER BASS4, CHLOROPLASTIC-RELATED"/>
    <property type="match status" value="1"/>
</dbReference>
<dbReference type="EMBL" id="LGRX02007237">
    <property type="protein sequence ID" value="KAK3275420.1"/>
    <property type="molecule type" value="Genomic_DNA"/>
</dbReference>
<dbReference type="InterPro" id="IPR016833">
    <property type="entry name" value="Put_Na-Bile_cotransptr"/>
</dbReference>
<dbReference type="Gene3D" id="1.20.1530.20">
    <property type="match status" value="1"/>
</dbReference>
<feature type="transmembrane region" description="Helical" evidence="1">
    <location>
        <begin position="103"/>
        <end position="126"/>
    </location>
</feature>
<keyword evidence="1" id="KW-0472">Membrane</keyword>
<dbReference type="InterPro" id="IPR038770">
    <property type="entry name" value="Na+/solute_symporter_sf"/>
</dbReference>
<protein>
    <submittedName>
        <fullName evidence="2">Uncharacterized protein</fullName>
    </submittedName>
</protein>
<sequence length="140" mass="15140">MLARVEVPEEPEAVDVFVQVSSSAAKLAQIGASSMLVVTAGWMIIHGTYLALNMLAVRSLRLGSFLGKDKWKVEVPVVLVGSQKTLPVAVTVLSQLGSVIGEVGLAVVPCIMCHMLQIVIDSFFVAKYTQLRRRETETAQ</sequence>
<keyword evidence="1" id="KW-0812">Transmembrane</keyword>
<keyword evidence="3" id="KW-1185">Reference proteome</keyword>
<dbReference type="PANTHER" id="PTHR18640">
    <property type="entry name" value="SOLUTE CARRIER FAMILY 10 MEMBER 7"/>
    <property type="match status" value="1"/>
</dbReference>
<evidence type="ECO:0000313" key="2">
    <source>
        <dbReference type="EMBL" id="KAK3275420.1"/>
    </source>
</evidence>
<dbReference type="AlphaFoldDB" id="A0AAE0L8A3"/>
<feature type="transmembrane region" description="Helical" evidence="1">
    <location>
        <begin position="30"/>
        <end position="52"/>
    </location>
</feature>
<accession>A0AAE0L8A3</accession>
<dbReference type="GO" id="GO:0009941">
    <property type="term" value="C:chloroplast envelope"/>
    <property type="evidence" value="ECO:0007669"/>
    <property type="project" value="TreeGrafter"/>
</dbReference>
<evidence type="ECO:0000313" key="3">
    <source>
        <dbReference type="Proteomes" id="UP001190700"/>
    </source>
</evidence>
<keyword evidence="1" id="KW-1133">Transmembrane helix</keyword>
<proteinExistence type="predicted"/>